<gene>
    <name evidence="1" type="ORF">RHGRI_030798</name>
</gene>
<evidence type="ECO:0000313" key="1">
    <source>
        <dbReference type="EMBL" id="KAG5523918.1"/>
    </source>
</evidence>
<sequence length="95" mass="11313">MPPVFAEHYSDHFHCTRVSNRQPEATHRIIPAGVDFTDHINYTKIPIRKERSYDTYGSWEQTGPQWRVTWQCYGLTEDTIERQSQLEGHYPELFD</sequence>
<proteinExistence type="predicted"/>
<accession>A0AAV6I8K9</accession>
<protein>
    <submittedName>
        <fullName evidence="1">Uncharacterized protein</fullName>
    </submittedName>
</protein>
<keyword evidence="2" id="KW-1185">Reference proteome</keyword>
<evidence type="ECO:0000313" key="2">
    <source>
        <dbReference type="Proteomes" id="UP000823749"/>
    </source>
</evidence>
<dbReference type="AlphaFoldDB" id="A0AAV6I8K9"/>
<name>A0AAV6I8K9_9ERIC</name>
<reference evidence="1" key="1">
    <citation type="submission" date="2020-08" db="EMBL/GenBank/DDBJ databases">
        <title>Plant Genome Project.</title>
        <authorList>
            <person name="Zhang R.-G."/>
        </authorList>
    </citation>
    <scope>NUCLEOTIDE SEQUENCE</scope>
    <source>
        <strain evidence="1">WSP0</strain>
        <tissue evidence="1">Leaf</tissue>
    </source>
</reference>
<organism evidence="1 2">
    <name type="scientific">Rhododendron griersonianum</name>
    <dbReference type="NCBI Taxonomy" id="479676"/>
    <lineage>
        <taxon>Eukaryota</taxon>
        <taxon>Viridiplantae</taxon>
        <taxon>Streptophyta</taxon>
        <taxon>Embryophyta</taxon>
        <taxon>Tracheophyta</taxon>
        <taxon>Spermatophyta</taxon>
        <taxon>Magnoliopsida</taxon>
        <taxon>eudicotyledons</taxon>
        <taxon>Gunneridae</taxon>
        <taxon>Pentapetalae</taxon>
        <taxon>asterids</taxon>
        <taxon>Ericales</taxon>
        <taxon>Ericaceae</taxon>
        <taxon>Ericoideae</taxon>
        <taxon>Rhodoreae</taxon>
        <taxon>Rhododendron</taxon>
    </lineage>
</organism>
<dbReference type="EMBL" id="JACTNZ010000011">
    <property type="protein sequence ID" value="KAG5523918.1"/>
    <property type="molecule type" value="Genomic_DNA"/>
</dbReference>
<dbReference type="Proteomes" id="UP000823749">
    <property type="component" value="Chromosome 11"/>
</dbReference>
<comment type="caution">
    <text evidence="1">The sequence shown here is derived from an EMBL/GenBank/DDBJ whole genome shotgun (WGS) entry which is preliminary data.</text>
</comment>